<name>A0A517PUH5_9PLAN</name>
<dbReference type="Proteomes" id="UP000320421">
    <property type="component" value="Chromosome"/>
</dbReference>
<reference evidence="1 2" key="1">
    <citation type="submission" date="2019-02" db="EMBL/GenBank/DDBJ databases">
        <title>Deep-cultivation of Planctomycetes and their phenomic and genomic characterization uncovers novel biology.</title>
        <authorList>
            <person name="Wiegand S."/>
            <person name="Jogler M."/>
            <person name="Boedeker C."/>
            <person name="Pinto D."/>
            <person name="Vollmers J."/>
            <person name="Rivas-Marin E."/>
            <person name="Kohn T."/>
            <person name="Peeters S.H."/>
            <person name="Heuer A."/>
            <person name="Rast P."/>
            <person name="Oberbeckmann S."/>
            <person name="Bunk B."/>
            <person name="Jeske O."/>
            <person name="Meyerdierks A."/>
            <person name="Storesund J.E."/>
            <person name="Kallscheuer N."/>
            <person name="Luecker S."/>
            <person name="Lage O.M."/>
            <person name="Pohl T."/>
            <person name="Merkel B.J."/>
            <person name="Hornburger P."/>
            <person name="Mueller R.-W."/>
            <person name="Bruemmer F."/>
            <person name="Labrenz M."/>
            <person name="Spormann A.M."/>
            <person name="Op den Camp H."/>
            <person name="Overmann J."/>
            <person name="Amann R."/>
            <person name="Jetten M.S.M."/>
            <person name="Mascher T."/>
            <person name="Medema M.H."/>
            <person name="Devos D.P."/>
            <person name="Kaster A.-K."/>
            <person name="Ovreas L."/>
            <person name="Rohde M."/>
            <person name="Galperin M.Y."/>
            <person name="Jogler C."/>
        </authorList>
    </citation>
    <scope>NUCLEOTIDE SEQUENCE [LARGE SCALE GENOMIC DNA]</scope>
    <source>
        <strain evidence="1 2">HG66A1</strain>
    </source>
</reference>
<dbReference type="RefSeq" id="WP_145189804.1">
    <property type="nucleotide sequence ID" value="NZ_CP036266.1"/>
</dbReference>
<accession>A0A517PUH5</accession>
<proteinExistence type="predicted"/>
<keyword evidence="2" id="KW-1185">Reference proteome</keyword>
<organism evidence="1 2">
    <name type="scientific">Gimesia chilikensis</name>
    <dbReference type="NCBI Taxonomy" id="2605989"/>
    <lineage>
        <taxon>Bacteria</taxon>
        <taxon>Pseudomonadati</taxon>
        <taxon>Planctomycetota</taxon>
        <taxon>Planctomycetia</taxon>
        <taxon>Planctomycetales</taxon>
        <taxon>Planctomycetaceae</taxon>
        <taxon>Gimesia</taxon>
    </lineage>
</organism>
<dbReference type="OrthoDB" id="279280at2"/>
<protein>
    <recommendedName>
        <fullName evidence="3">Protein L</fullName>
    </recommendedName>
</protein>
<sequence>MALYKYKEYLEHADQPEFDTLHNPGEICPHSGIYRCETCGDEIASNKDNPFPPQNHHQHAENLGPIQWKLIIISQQR</sequence>
<evidence type="ECO:0008006" key="3">
    <source>
        <dbReference type="Google" id="ProtNLM"/>
    </source>
</evidence>
<gene>
    <name evidence="1" type="ORF">HG66A1_48320</name>
</gene>
<evidence type="ECO:0000313" key="1">
    <source>
        <dbReference type="EMBL" id="QDT23019.1"/>
    </source>
</evidence>
<dbReference type="AlphaFoldDB" id="A0A517PUH5"/>
<evidence type="ECO:0000313" key="2">
    <source>
        <dbReference type="Proteomes" id="UP000320421"/>
    </source>
</evidence>
<dbReference type="EMBL" id="CP036266">
    <property type="protein sequence ID" value="QDT23019.1"/>
    <property type="molecule type" value="Genomic_DNA"/>
</dbReference>